<sequence length="55" mass="6797">MEYIKLKEYWLSEEKKIFEGWDFSYIAERKSEEPLPWNYDKMVQQYLSANSILLD</sequence>
<comment type="caution">
    <text evidence="1">The sequence shown here is derived from an EMBL/GenBank/DDBJ whole genome shotgun (WGS) entry which is preliminary data.</text>
</comment>
<evidence type="ECO:0000313" key="1">
    <source>
        <dbReference type="EMBL" id="NNU75779.1"/>
    </source>
</evidence>
<accession>A0A7Y3WSC1</accession>
<dbReference type="RefSeq" id="WP_171296548.1">
    <property type="nucleotide sequence ID" value="NZ_CP087098.1"/>
</dbReference>
<dbReference type="Proteomes" id="UP000531659">
    <property type="component" value="Unassembled WGS sequence"/>
</dbReference>
<protein>
    <recommendedName>
        <fullName evidence="3">SAM-dependent methyltransferase</fullName>
    </recommendedName>
</protein>
<proteinExistence type="predicted"/>
<dbReference type="EMBL" id="JABEYB010000005">
    <property type="protein sequence ID" value="NNU75779.1"/>
    <property type="molecule type" value="Genomic_DNA"/>
</dbReference>
<reference evidence="1 2" key="1">
    <citation type="submission" date="2020-05" db="EMBL/GenBank/DDBJ databases">
        <title>Complete genome of Clostridium estertheticum subspecies estertheticum, isolated from Vacuum packed lamb meat from New Zealand imported to Switzerland.</title>
        <authorList>
            <person name="Wambui J."/>
            <person name="Stevens M.J.A."/>
            <person name="Stephan R."/>
        </authorList>
    </citation>
    <scope>NUCLEOTIDE SEQUENCE [LARGE SCALE GENOMIC DNA]</scope>
    <source>
        <strain evidence="1 2">CEST001</strain>
    </source>
</reference>
<evidence type="ECO:0008006" key="3">
    <source>
        <dbReference type="Google" id="ProtNLM"/>
    </source>
</evidence>
<organism evidence="1 2">
    <name type="scientific">Clostridium estertheticum</name>
    <dbReference type="NCBI Taxonomy" id="238834"/>
    <lineage>
        <taxon>Bacteria</taxon>
        <taxon>Bacillati</taxon>
        <taxon>Bacillota</taxon>
        <taxon>Clostridia</taxon>
        <taxon>Eubacteriales</taxon>
        <taxon>Clostridiaceae</taxon>
        <taxon>Clostridium</taxon>
    </lineage>
</organism>
<name>A0A7Y3WSC1_9CLOT</name>
<dbReference type="AlphaFoldDB" id="A0A7Y3WSC1"/>
<gene>
    <name evidence="1" type="ORF">HLQ16_07530</name>
</gene>
<evidence type="ECO:0000313" key="2">
    <source>
        <dbReference type="Proteomes" id="UP000531659"/>
    </source>
</evidence>